<dbReference type="PROSITE" id="PS51257">
    <property type="entry name" value="PROKAR_LIPOPROTEIN"/>
    <property type="match status" value="1"/>
</dbReference>
<dbReference type="AlphaFoldDB" id="A0A9D2C8P6"/>
<dbReference type="EMBL" id="DXDD01000171">
    <property type="protein sequence ID" value="HIY61736.1"/>
    <property type="molecule type" value="Genomic_DNA"/>
</dbReference>
<dbReference type="InterPro" id="IPR020471">
    <property type="entry name" value="AKR"/>
</dbReference>
<sequence length="306" mass="34302">MKHISLGKSGLLVPSVAVGCRRICDVEKQEAEELLDTALELGCRFFDHADIYGRGVCESRFAEAIHMSPSVRGKIILQSKCGIGPGRKYDSSKEHILSSVDGILKRLQTEYLDVLLLHRPDALVEPEEVAEAFDILYHSGKVRFFGVSNHRPSQIRLLQKYVRQPLVADQLQFSIVNSSMLQIGMEANMDTDGAVDRDGGVLDFCRENEITIQTWSPFQYGFGSGTFLGNPKFQELNDAIGELAQKYGTTDTTITAAWILRHPAKMQLVAGTTKPFRLKEICRAVDLTLTREEWYRLYLAAGHRLP</sequence>
<dbReference type="GO" id="GO:0016491">
    <property type="term" value="F:oxidoreductase activity"/>
    <property type="evidence" value="ECO:0007669"/>
    <property type="project" value="InterPro"/>
</dbReference>
<evidence type="ECO:0000313" key="2">
    <source>
        <dbReference type="EMBL" id="HIY61736.1"/>
    </source>
</evidence>
<evidence type="ECO:0000259" key="1">
    <source>
        <dbReference type="Pfam" id="PF00248"/>
    </source>
</evidence>
<comment type="caution">
    <text evidence="2">The sequence shown here is derived from an EMBL/GenBank/DDBJ whole genome shotgun (WGS) entry which is preliminary data.</text>
</comment>
<organism evidence="2 3">
    <name type="scientific">Candidatus Eisenbergiella pullistercoris</name>
    <dbReference type="NCBI Taxonomy" id="2838555"/>
    <lineage>
        <taxon>Bacteria</taxon>
        <taxon>Bacillati</taxon>
        <taxon>Bacillota</taxon>
        <taxon>Clostridia</taxon>
        <taxon>Lachnospirales</taxon>
        <taxon>Lachnospiraceae</taxon>
        <taxon>Eisenbergiella</taxon>
    </lineage>
</organism>
<dbReference type="Pfam" id="PF00248">
    <property type="entry name" value="Aldo_ket_red"/>
    <property type="match status" value="1"/>
</dbReference>
<reference evidence="2" key="1">
    <citation type="journal article" date="2021" name="PeerJ">
        <title>Extensive microbial diversity within the chicken gut microbiome revealed by metagenomics and culture.</title>
        <authorList>
            <person name="Gilroy R."/>
            <person name="Ravi A."/>
            <person name="Getino M."/>
            <person name="Pursley I."/>
            <person name="Horton D.L."/>
            <person name="Alikhan N.F."/>
            <person name="Baker D."/>
            <person name="Gharbi K."/>
            <person name="Hall N."/>
            <person name="Watson M."/>
            <person name="Adriaenssens E.M."/>
            <person name="Foster-Nyarko E."/>
            <person name="Jarju S."/>
            <person name="Secka A."/>
            <person name="Antonio M."/>
            <person name="Oren A."/>
            <person name="Chaudhuri R.R."/>
            <person name="La Ragione R."/>
            <person name="Hildebrand F."/>
            <person name="Pallen M.J."/>
        </authorList>
    </citation>
    <scope>NUCLEOTIDE SEQUENCE</scope>
    <source>
        <strain evidence="2">ChiSxjej3B15-24422</strain>
    </source>
</reference>
<name>A0A9D2C8P6_9FIRM</name>
<dbReference type="InterPro" id="IPR023210">
    <property type="entry name" value="NADP_OxRdtase_dom"/>
</dbReference>
<dbReference type="PANTHER" id="PTHR43364">
    <property type="entry name" value="NADH-SPECIFIC METHYLGLYOXAL REDUCTASE-RELATED"/>
    <property type="match status" value="1"/>
</dbReference>
<gene>
    <name evidence="2" type="ORF">H9831_13860</name>
</gene>
<dbReference type="CDD" id="cd19092">
    <property type="entry name" value="AKR_BsYcsN_EcYdhF-like"/>
    <property type="match status" value="1"/>
</dbReference>
<dbReference type="GO" id="GO:0005829">
    <property type="term" value="C:cytosol"/>
    <property type="evidence" value="ECO:0007669"/>
    <property type="project" value="TreeGrafter"/>
</dbReference>
<dbReference type="InterPro" id="IPR036812">
    <property type="entry name" value="NAD(P)_OxRdtase_dom_sf"/>
</dbReference>
<dbReference type="Gene3D" id="3.20.20.100">
    <property type="entry name" value="NADP-dependent oxidoreductase domain"/>
    <property type="match status" value="1"/>
</dbReference>
<reference evidence="2" key="2">
    <citation type="submission" date="2021-04" db="EMBL/GenBank/DDBJ databases">
        <authorList>
            <person name="Gilroy R."/>
        </authorList>
    </citation>
    <scope>NUCLEOTIDE SEQUENCE</scope>
    <source>
        <strain evidence="2">ChiSxjej3B15-24422</strain>
    </source>
</reference>
<dbReference type="PANTHER" id="PTHR43364:SF1">
    <property type="entry name" value="OXIDOREDUCTASE YDHF"/>
    <property type="match status" value="1"/>
</dbReference>
<protein>
    <submittedName>
        <fullName evidence="2">Aldo/keto reductase</fullName>
    </submittedName>
</protein>
<accession>A0A9D2C8P6</accession>
<proteinExistence type="predicted"/>
<feature type="domain" description="NADP-dependent oxidoreductase" evidence="1">
    <location>
        <begin position="26"/>
        <end position="296"/>
    </location>
</feature>
<dbReference type="SUPFAM" id="SSF51430">
    <property type="entry name" value="NAD(P)-linked oxidoreductase"/>
    <property type="match status" value="1"/>
</dbReference>
<dbReference type="InterPro" id="IPR050523">
    <property type="entry name" value="AKR_Detox_Biosynth"/>
</dbReference>
<dbReference type="PRINTS" id="PR00069">
    <property type="entry name" value="ALDKETRDTASE"/>
</dbReference>
<dbReference type="Proteomes" id="UP000824007">
    <property type="component" value="Unassembled WGS sequence"/>
</dbReference>
<evidence type="ECO:0000313" key="3">
    <source>
        <dbReference type="Proteomes" id="UP000824007"/>
    </source>
</evidence>